<evidence type="ECO:0000313" key="2">
    <source>
        <dbReference type="EMBL" id="OAE22511.1"/>
    </source>
</evidence>
<gene>
    <name evidence="2" type="ORF">AXG93_4855s1040</name>
</gene>
<dbReference type="InterPro" id="IPR001584">
    <property type="entry name" value="Integrase_cat-core"/>
</dbReference>
<dbReference type="GO" id="GO:0015074">
    <property type="term" value="P:DNA integration"/>
    <property type="evidence" value="ECO:0007669"/>
    <property type="project" value="InterPro"/>
</dbReference>
<dbReference type="InterPro" id="IPR036397">
    <property type="entry name" value="RNaseH_sf"/>
</dbReference>
<dbReference type="AlphaFoldDB" id="A0A176VQD6"/>
<dbReference type="PROSITE" id="PS50994">
    <property type="entry name" value="INTEGRASE"/>
    <property type="match status" value="1"/>
</dbReference>
<dbReference type="GO" id="GO:0003676">
    <property type="term" value="F:nucleic acid binding"/>
    <property type="evidence" value="ECO:0007669"/>
    <property type="project" value="InterPro"/>
</dbReference>
<comment type="caution">
    <text evidence="2">The sequence shown here is derived from an EMBL/GenBank/DDBJ whole genome shotgun (WGS) entry which is preliminary data.</text>
</comment>
<name>A0A176VQD6_MARPO</name>
<dbReference type="InterPro" id="IPR012337">
    <property type="entry name" value="RNaseH-like_sf"/>
</dbReference>
<accession>A0A176VQD6</accession>
<evidence type="ECO:0000259" key="1">
    <source>
        <dbReference type="PROSITE" id="PS50994"/>
    </source>
</evidence>
<protein>
    <recommendedName>
        <fullName evidence="1">Integrase catalytic domain-containing protein</fullName>
    </recommendedName>
</protein>
<proteinExistence type="predicted"/>
<dbReference type="PANTHER" id="PTHR37984:SF5">
    <property type="entry name" value="PROTEIN NYNRIN-LIKE"/>
    <property type="match status" value="1"/>
</dbReference>
<dbReference type="InterPro" id="IPR041588">
    <property type="entry name" value="Integrase_H2C2"/>
</dbReference>
<dbReference type="Gene3D" id="3.30.420.10">
    <property type="entry name" value="Ribonuclease H-like superfamily/Ribonuclease H"/>
    <property type="match status" value="1"/>
</dbReference>
<sequence length="346" mass="40398">MLGGIRTSTCCKCDAGGHYATRNTVIKIVNAGYWWPTMFKNVHEYVRRCDSCQRDDAATMATFLFESIITRYGCPLELVSDGGIHFLNKVIEDLTQHFQIKHRKTTPYNPKANGVTEKSNGLLCKILLKVTVNHSYDWDTKLVAALWAYRTAEKITTRQTPYFLVYGQHPILPIEFEVPTQRTLDTRRIGAEESQLYRLQEVMVLEERRCEAEERTRQIQLRRKERYDKKVKPVLLQKGDLALLYDSRHAQFPGKLHLRWMGPFRVIEKRGASRRKLRTSEADKNAMSKATQLRMIPLKLPQIGLRSFQHELTAMKVDFLLWGCNWVCQDMVREWQKENDQPTRGF</sequence>
<reference evidence="2" key="1">
    <citation type="submission" date="2016-03" db="EMBL/GenBank/DDBJ databases">
        <title>Mechanisms controlling the formation of the plant cell surface in tip-growing cells are functionally conserved among land plants.</title>
        <authorList>
            <person name="Honkanen S."/>
            <person name="Jones V.A."/>
            <person name="Morieri G."/>
            <person name="Champion C."/>
            <person name="Hetherington A.J."/>
            <person name="Kelly S."/>
            <person name="Saint-Marcoux D."/>
            <person name="Proust H."/>
            <person name="Prescott H."/>
            <person name="Dolan L."/>
        </authorList>
    </citation>
    <scope>NUCLEOTIDE SEQUENCE [LARGE SCALE GENOMIC DNA]</scope>
    <source>
        <tissue evidence="2">Whole gametophyte</tissue>
    </source>
</reference>
<dbReference type="InterPro" id="IPR050951">
    <property type="entry name" value="Retrovirus_Pol_polyprotein"/>
</dbReference>
<organism evidence="2 3">
    <name type="scientific">Marchantia polymorpha subsp. ruderalis</name>
    <dbReference type="NCBI Taxonomy" id="1480154"/>
    <lineage>
        <taxon>Eukaryota</taxon>
        <taxon>Viridiplantae</taxon>
        <taxon>Streptophyta</taxon>
        <taxon>Embryophyta</taxon>
        <taxon>Marchantiophyta</taxon>
        <taxon>Marchantiopsida</taxon>
        <taxon>Marchantiidae</taxon>
        <taxon>Marchantiales</taxon>
        <taxon>Marchantiaceae</taxon>
        <taxon>Marchantia</taxon>
    </lineage>
</organism>
<dbReference type="PANTHER" id="PTHR37984">
    <property type="entry name" value="PROTEIN CBG26694"/>
    <property type="match status" value="1"/>
</dbReference>
<dbReference type="SUPFAM" id="SSF53098">
    <property type="entry name" value="Ribonuclease H-like"/>
    <property type="match status" value="1"/>
</dbReference>
<evidence type="ECO:0000313" key="3">
    <source>
        <dbReference type="Proteomes" id="UP000077202"/>
    </source>
</evidence>
<dbReference type="Proteomes" id="UP000077202">
    <property type="component" value="Unassembled WGS sequence"/>
</dbReference>
<feature type="domain" description="Integrase catalytic" evidence="1">
    <location>
        <begin position="54"/>
        <end position="169"/>
    </location>
</feature>
<dbReference type="Pfam" id="PF17921">
    <property type="entry name" value="Integrase_H2C2"/>
    <property type="match status" value="1"/>
</dbReference>
<keyword evidence="3" id="KW-1185">Reference proteome</keyword>
<dbReference type="EMBL" id="LVLJ01003172">
    <property type="protein sequence ID" value="OAE22511.1"/>
    <property type="molecule type" value="Genomic_DNA"/>
</dbReference>